<comment type="function">
    <text evidence="1">In eubacteria ppGpp (guanosine 3'-diphosphate 5'-diphosphate) is a mediator of the stringent response that coordinates a variety of cellular activities in response to changes in nutritional abundance.</text>
</comment>
<comment type="similarity">
    <text evidence="1">Belongs to the relA/spoT family.</text>
</comment>
<dbReference type="InterPro" id="IPR043519">
    <property type="entry name" value="NT_sf"/>
</dbReference>
<dbReference type="InterPro" id="IPR007685">
    <property type="entry name" value="RelA_SpoT"/>
</dbReference>
<sequence>MREDFLKLVENIKNIKDTESAKKLLLSKKDTPLIKKAIEFAVKAHAGQKRKSGEDYVIHPILVAAITAYFLNEEVPIVAAILHDVVEDTPYTIYYIKDEFGSEVAELVEGLTKIVEIRGNSLVPSTSNEKLAKSALTFRKMILTSVNDIRVLIIKLCDRLHNMLTLSALPPHKQKRIAEETLVVYAPIAHRLGIATLKNLLEDLSFKYLLPEEYKKIDEYIKANKEIFYEKLNNFISKIEELMLKNGFLKSEFEIKSRIKHYYSIFLKMQRKGISIEEVLDLLAVRIIVKEPLECYETLGIIHLNFRPLISRFKDYIAIPKENGYQTLHTTVYDGNSIIETQIRTQEMDKKAEFGIAAHWKYKLNTDLPNVKWLENLKFNENVEDFYELAKNDLFSEDIVVYSPKFETFTLPRGATALDFAYAVHTDIGNRAKEAYVNKEKVSLLTELKTGDIVNIITGDKVIPRCSWINSLKTSKAKYEQKRLCNQKEKEINRKLAIAILKGIFDLDAIKIRALIKANNLCENIGKIVDDENFLKEVVKRIYKTLKKRNVLYFKNIKLKEYIFGNIRILSNKHINDISFNYCCHPKYGDKILGLLHKKEVEIHHRFCNNAENKIDKAVFVEWVKKGQNRYILVVSMPNKKGELAKFINLLNKFNVFIHSINLGEESNHCRVEIEFDKKIFDTIKEKIGKIYPIIEFVSKNDAYNK</sequence>
<feature type="domain" description="ACT" evidence="2">
    <location>
        <begin position="632"/>
        <end position="705"/>
    </location>
</feature>
<dbReference type="SUPFAM" id="SSF109604">
    <property type="entry name" value="HD-domain/PDEase-like"/>
    <property type="match status" value="1"/>
</dbReference>
<dbReference type="PANTHER" id="PTHR21262:SF36">
    <property type="entry name" value="BIFUNCTIONAL (P)PPGPP SYNTHASE_HYDROLASE SPOT"/>
    <property type="match status" value="1"/>
</dbReference>
<dbReference type="InterPro" id="IPR004095">
    <property type="entry name" value="TGS"/>
</dbReference>
<evidence type="ECO:0000313" key="5">
    <source>
        <dbReference type="Proteomes" id="UP000217944"/>
    </source>
</evidence>
<dbReference type="AlphaFoldDB" id="A0A292YCQ2"/>
<gene>
    <name evidence="4" type="ORF">LNAT_P0541</name>
</gene>
<name>A0A292YCQ2_9BACT</name>
<dbReference type="Pfam" id="PF02824">
    <property type="entry name" value="TGS"/>
    <property type="match status" value="1"/>
</dbReference>
<dbReference type="Gene3D" id="3.30.460.10">
    <property type="entry name" value="Beta Polymerase, domain 2"/>
    <property type="match status" value="1"/>
</dbReference>
<dbReference type="EC" id="2.7.6.5" evidence="4"/>
<reference evidence="4 5" key="1">
    <citation type="journal article" date="2017" name="Syst. Appl. Microbiol.">
        <title>Lebetimonas natsushimae sp. nov., a novel strictly anaerobic, moderately thermophilic chemoautotroph isolated from a deep-sea hydrothermal vent polychaete nest in the Mid-Okinawa Trough.</title>
        <authorList>
            <person name="Nagata R."/>
            <person name="Takaki Y."/>
            <person name="Tame A."/>
            <person name="Nunoura T."/>
            <person name="Muto H."/>
            <person name="Mino S."/>
            <person name="Sawayama S."/>
            <person name="Takai K."/>
            <person name="Nakagawa S."/>
        </authorList>
    </citation>
    <scope>NUCLEOTIDE SEQUENCE [LARGE SCALE GENOMIC DNA]</scope>
    <source>
        <strain evidence="4 5">HS1857</strain>
    </source>
</reference>
<dbReference type="SMART" id="SM00471">
    <property type="entry name" value="HDc"/>
    <property type="match status" value="1"/>
</dbReference>
<keyword evidence="4" id="KW-0808">Transferase</keyword>
<dbReference type="NCBIfam" id="TIGR00691">
    <property type="entry name" value="spoT_relA"/>
    <property type="match status" value="1"/>
</dbReference>
<dbReference type="GO" id="GO:0042594">
    <property type="term" value="P:response to starvation"/>
    <property type="evidence" value="ECO:0007669"/>
    <property type="project" value="TreeGrafter"/>
</dbReference>
<dbReference type="FunFam" id="1.10.3210.10:FF:000001">
    <property type="entry name" value="GTP pyrophosphokinase RelA"/>
    <property type="match status" value="1"/>
</dbReference>
<dbReference type="OrthoDB" id="9805041at2"/>
<dbReference type="Gene3D" id="1.10.3210.10">
    <property type="entry name" value="Hypothetical protein af1432"/>
    <property type="match status" value="1"/>
</dbReference>
<dbReference type="GO" id="GO:0008893">
    <property type="term" value="F:guanosine-3',5'-bis(diphosphate) 3'-diphosphatase activity"/>
    <property type="evidence" value="ECO:0007669"/>
    <property type="project" value="TreeGrafter"/>
</dbReference>
<dbReference type="SMART" id="SM00954">
    <property type="entry name" value="RelA_SpoT"/>
    <property type="match status" value="1"/>
</dbReference>
<dbReference type="GO" id="GO:0015969">
    <property type="term" value="P:guanosine tetraphosphate metabolic process"/>
    <property type="evidence" value="ECO:0007669"/>
    <property type="project" value="InterPro"/>
</dbReference>
<dbReference type="PROSITE" id="PS51880">
    <property type="entry name" value="TGS"/>
    <property type="match status" value="1"/>
</dbReference>
<dbReference type="GO" id="GO:0008728">
    <property type="term" value="F:GTP diphosphokinase activity"/>
    <property type="evidence" value="ECO:0007669"/>
    <property type="project" value="UniProtKB-EC"/>
</dbReference>
<evidence type="ECO:0000313" key="4">
    <source>
        <dbReference type="EMBL" id="GAX87246.1"/>
    </source>
</evidence>
<dbReference type="InterPro" id="IPR045865">
    <property type="entry name" value="ACT-like_dom_sf"/>
</dbReference>
<dbReference type="SUPFAM" id="SSF81271">
    <property type="entry name" value="TGS-like"/>
    <property type="match status" value="1"/>
</dbReference>
<dbReference type="InterPro" id="IPR012675">
    <property type="entry name" value="Beta-grasp_dom_sf"/>
</dbReference>
<dbReference type="Pfam" id="PF04607">
    <property type="entry name" value="RelA_SpoT"/>
    <property type="match status" value="1"/>
</dbReference>
<dbReference type="CDD" id="cd05399">
    <property type="entry name" value="NT_Rel-Spo_like"/>
    <property type="match status" value="1"/>
</dbReference>
<dbReference type="PROSITE" id="PS51671">
    <property type="entry name" value="ACT"/>
    <property type="match status" value="1"/>
</dbReference>
<dbReference type="Gene3D" id="3.10.20.30">
    <property type="match status" value="1"/>
</dbReference>
<dbReference type="SUPFAM" id="SSF81301">
    <property type="entry name" value="Nucleotidyltransferase"/>
    <property type="match status" value="1"/>
</dbReference>
<evidence type="ECO:0000259" key="3">
    <source>
        <dbReference type="PROSITE" id="PS51880"/>
    </source>
</evidence>
<dbReference type="InterPro" id="IPR012676">
    <property type="entry name" value="TGS-like"/>
</dbReference>
<accession>A0A292YCQ2</accession>
<dbReference type="InterPro" id="IPR003607">
    <property type="entry name" value="HD/PDEase_dom"/>
</dbReference>
<dbReference type="GO" id="GO:0016301">
    <property type="term" value="F:kinase activity"/>
    <property type="evidence" value="ECO:0007669"/>
    <property type="project" value="UniProtKB-KW"/>
</dbReference>
<dbReference type="InterPro" id="IPR002912">
    <property type="entry name" value="ACT_dom"/>
</dbReference>
<dbReference type="SUPFAM" id="SSF55021">
    <property type="entry name" value="ACT-like"/>
    <property type="match status" value="1"/>
</dbReference>
<dbReference type="CDD" id="cd00077">
    <property type="entry name" value="HDc"/>
    <property type="match status" value="1"/>
</dbReference>
<organism evidence="4 5">
    <name type="scientific">Lebetimonas natsushimae</name>
    <dbReference type="NCBI Taxonomy" id="1936991"/>
    <lineage>
        <taxon>Bacteria</taxon>
        <taxon>Pseudomonadati</taxon>
        <taxon>Campylobacterota</taxon>
        <taxon>Epsilonproteobacteria</taxon>
        <taxon>Nautiliales</taxon>
        <taxon>Nautiliaceae</taxon>
        <taxon>Lebetimonas</taxon>
    </lineage>
</organism>
<dbReference type="InterPro" id="IPR004811">
    <property type="entry name" value="RelA/Spo_fam"/>
</dbReference>
<comment type="caution">
    <text evidence="4">The sequence shown here is derived from an EMBL/GenBank/DDBJ whole genome shotgun (WGS) entry which is preliminary data.</text>
</comment>
<protein>
    <submittedName>
        <fullName evidence="4">GTP pyrophosphokinase</fullName>
        <ecNumber evidence="4">2.7.6.5</ecNumber>
    </submittedName>
</protein>
<dbReference type="GO" id="GO:0005886">
    <property type="term" value="C:plasma membrane"/>
    <property type="evidence" value="ECO:0007669"/>
    <property type="project" value="TreeGrafter"/>
</dbReference>
<dbReference type="PANTHER" id="PTHR21262">
    <property type="entry name" value="GUANOSINE-3',5'-BIS DIPHOSPHATE 3'-PYROPHOSPHOHYDROLASE"/>
    <property type="match status" value="1"/>
</dbReference>
<dbReference type="Pfam" id="PF13328">
    <property type="entry name" value="HD_4"/>
    <property type="match status" value="1"/>
</dbReference>
<evidence type="ECO:0000256" key="1">
    <source>
        <dbReference type="RuleBase" id="RU003847"/>
    </source>
</evidence>
<evidence type="ECO:0000259" key="2">
    <source>
        <dbReference type="PROSITE" id="PS51671"/>
    </source>
</evidence>
<dbReference type="Proteomes" id="UP000217944">
    <property type="component" value="Unassembled WGS sequence"/>
</dbReference>
<feature type="domain" description="TGS" evidence="3">
    <location>
        <begin position="394"/>
        <end position="458"/>
    </location>
</feature>
<proteinExistence type="inferred from homology"/>
<keyword evidence="4" id="KW-0418">Kinase</keyword>
<dbReference type="EMBL" id="BDME01000001">
    <property type="protein sequence ID" value="GAX87246.1"/>
    <property type="molecule type" value="Genomic_DNA"/>
</dbReference>
<dbReference type="RefSeq" id="WP_096258395.1">
    <property type="nucleotide sequence ID" value="NZ_BDME01000001.1"/>
</dbReference>
<keyword evidence="5" id="KW-1185">Reference proteome</keyword>
<dbReference type="FunFam" id="3.10.20.30:FF:000002">
    <property type="entry name" value="GTP pyrophosphokinase (RelA/SpoT)"/>
    <property type="match status" value="1"/>
</dbReference>